<dbReference type="Proteomes" id="UP000829685">
    <property type="component" value="Unassembled WGS sequence"/>
</dbReference>
<feature type="region of interest" description="Disordered" evidence="1">
    <location>
        <begin position="52"/>
        <end position="87"/>
    </location>
</feature>
<dbReference type="EMBL" id="JAFIMR010000050">
    <property type="protein sequence ID" value="KAI1855786.1"/>
    <property type="molecule type" value="Genomic_DNA"/>
</dbReference>
<dbReference type="OrthoDB" id="5599902at2759"/>
<feature type="domain" description="DUF8032" evidence="2">
    <location>
        <begin position="95"/>
        <end position="184"/>
    </location>
</feature>
<organism evidence="3 4">
    <name type="scientific">Neoarthrinium moseri</name>
    <dbReference type="NCBI Taxonomy" id="1658444"/>
    <lineage>
        <taxon>Eukaryota</taxon>
        <taxon>Fungi</taxon>
        <taxon>Dikarya</taxon>
        <taxon>Ascomycota</taxon>
        <taxon>Pezizomycotina</taxon>
        <taxon>Sordariomycetes</taxon>
        <taxon>Xylariomycetidae</taxon>
        <taxon>Amphisphaeriales</taxon>
        <taxon>Apiosporaceae</taxon>
        <taxon>Neoarthrinium</taxon>
    </lineage>
</organism>
<evidence type="ECO:0000313" key="4">
    <source>
        <dbReference type="Proteomes" id="UP000829685"/>
    </source>
</evidence>
<feature type="compositionally biased region" description="Polar residues" evidence="1">
    <location>
        <begin position="551"/>
        <end position="564"/>
    </location>
</feature>
<feature type="compositionally biased region" description="Acidic residues" evidence="1">
    <location>
        <begin position="475"/>
        <end position="487"/>
    </location>
</feature>
<feature type="region of interest" description="Disordered" evidence="1">
    <location>
        <begin position="411"/>
        <end position="502"/>
    </location>
</feature>
<reference evidence="3" key="1">
    <citation type="submission" date="2021-03" db="EMBL/GenBank/DDBJ databases">
        <title>Revisited historic fungal species revealed as producer of novel bioactive compounds through whole genome sequencing and comparative genomics.</title>
        <authorList>
            <person name="Vignolle G.A."/>
            <person name="Hochenegger N."/>
            <person name="Mach R.L."/>
            <person name="Mach-Aigner A.R."/>
            <person name="Javad Rahimi M."/>
            <person name="Salim K.A."/>
            <person name="Chan C.M."/>
            <person name="Lim L.B.L."/>
            <person name="Cai F."/>
            <person name="Druzhinina I.S."/>
            <person name="U'Ren J.M."/>
            <person name="Derntl C."/>
        </authorList>
    </citation>
    <scope>NUCLEOTIDE SEQUENCE</scope>
    <source>
        <strain evidence="3">TUCIM 5799</strain>
    </source>
</reference>
<evidence type="ECO:0000259" key="2">
    <source>
        <dbReference type="Pfam" id="PF26087"/>
    </source>
</evidence>
<name>A0A9P9WB07_9PEZI</name>
<protein>
    <recommendedName>
        <fullName evidence="2">DUF8032 domain-containing protein</fullName>
    </recommendedName>
</protein>
<feature type="region of interest" description="Disordered" evidence="1">
    <location>
        <begin position="245"/>
        <end position="264"/>
    </location>
</feature>
<evidence type="ECO:0000256" key="1">
    <source>
        <dbReference type="SAM" id="MobiDB-lite"/>
    </source>
</evidence>
<accession>A0A9P9WB07</accession>
<feature type="compositionally biased region" description="Basic and acidic residues" evidence="1">
    <location>
        <begin position="255"/>
        <end position="264"/>
    </location>
</feature>
<gene>
    <name evidence="3" type="ORF">JX265_012231</name>
</gene>
<feature type="compositionally biased region" description="Polar residues" evidence="1">
    <location>
        <begin position="424"/>
        <end position="433"/>
    </location>
</feature>
<dbReference type="InterPro" id="IPR058345">
    <property type="entry name" value="DUF8032"/>
</dbReference>
<dbReference type="AlphaFoldDB" id="A0A9P9WB07"/>
<dbReference type="Pfam" id="PF26087">
    <property type="entry name" value="DUF8032"/>
    <property type="match status" value="1"/>
</dbReference>
<proteinExistence type="predicted"/>
<feature type="compositionally biased region" description="Acidic residues" evidence="1">
    <location>
        <begin position="450"/>
        <end position="461"/>
    </location>
</feature>
<sequence length="658" mass="72996">MLLSRRPWDQPFGGWGSRGHIQCRYDLPLRLFDSRKQNHDCIDNKKARARARQLHRNKTLSSHLNTGGNTSFAPPTQADSPDRVGIQRDTDNSIQWVTFKVSRTRPTKEYTIRCDLKSVDIKSLPESFKEDNTVYPLARGAKSGLYQDAVHHLALCNVVGWSLARLNPILEQSRELLYCAVEAWLADDPNKASTQFGYILPEHASPLSGSATKNFSSTHENNRTELDSGATLIRQDSSTSFRGLAGAPSPVVLAEDPKDRDRDAHENRQFKEVHESTFHNALLLQPQELGIDTSSDIGTGAIFGDFEADDGHTLHEFIDGHELSSSLETNLMQHSLMPTSTTSNFYDGVAFVDDPQSIVPATPVEFSPDDAHHLITIPPGTNVSHSVEQVMKIFTSWLEAKLICITSQTQETKISTGDAAASKPDQSSKNISGKASGRKSQFMAKRQLPSDDEDNGDDSNDDSGRKWKRSRSSVEDDNDNGDAVDEDTLAKLRSRKKGTEKTVQEKWNTMYQTIFPNDTAIPTCFDEVCRQLPAVLQALNQQLYDSFQMTNTPQMDEESSQTPESPIYTPELQHASNESVSQLQHNIRNPRPELGSTYATNCTVGNSMPPFSLEDFAMPAIGYGDNDWPMFDSTLLMGLGVDIGTQEKSSDSGYGSQV</sequence>
<evidence type="ECO:0000313" key="3">
    <source>
        <dbReference type="EMBL" id="KAI1855786.1"/>
    </source>
</evidence>
<comment type="caution">
    <text evidence="3">The sequence shown here is derived from an EMBL/GenBank/DDBJ whole genome shotgun (WGS) entry which is preliminary data.</text>
</comment>
<feature type="compositionally biased region" description="Polar residues" evidence="1">
    <location>
        <begin position="59"/>
        <end position="79"/>
    </location>
</feature>
<feature type="region of interest" description="Disordered" evidence="1">
    <location>
        <begin position="551"/>
        <end position="578"/>
    </location>
</feature>
<keyword evidence="4" id="KW-1185">Reference proteome</keyword>